<proteinExistence type="predicted"/>
<dbReference type="AlphaFoldDB" id="A0A974CBC7"/>
<protein>
    <submittedName>
        <fullName evidence="1">Uncharacterized protein</fullName>
    </submittedName>
</protein>
<dbReference type="Proteomes" id="UP000694892">
    <property type="component" value="Chromosome 7S"/>
</dbReference>
<name>A0A974CBC7_XENLA</name>
<evidence type="ECO:0000313" key="2">
    <source>
        <dbReference type="Proteomes" id="UP000694892"/>
    </source>
</evidence>
<evidence type="ECO:0000313" key="1">
    <source>
        <dbReference type="EMBL" id="OCT69952.1"/>
    </source>
</evidence>
<dbReference type="PROSITE" id="PS51257">
    <property type="entry name" value="PROKAR_LIPOPROTEIN"/>
    <property type="match status" value="1"/>
</dbReference>
<reference evidence="2" key="1">
    <citation type="journal article" date="2016" name="Nature">
        <title>Genome evolution in the allotetraploid frog Xenopus laevis.</title>
        <authorList>
            <person name="Session A.M."/>
            <person name="Uno Y."/>
            <person name="Kwon T."/>
            <person name="Chapman J.A."/>
            <person name="Toyoda A."/>
            <person name="Takahashi S."/>
            <person name="Fukui A."/>
            <person name="Hikosaka A."/>
            <person name="Suzuki A."/>
            <person name="Kondo M."/>
            <person name="van Heeringen S.J."/>
            <person name="Quigley I."/>
            <person name="Heinz S."/>
            <person name="Ogino H."/>
            <person name="Ochi H."/>
            <person name="Hellsten U."/>
            <person name="Lyons J.B."/>
            <person name="Simakov O."/>
            <person name="Putnam N."/>
            <person name="Stites J."/>
            <person name="Kuroki Y."/>
            <person name="Tanaka T."/>
            <person name="Michiue T."/>
            <person name="Watanabe M."/>
            <person name="Bogdanovic O."/>
            <person name="Lister R."/>
            <person name="Georgiou G."/>
            <person name="Paranjpe S.S."/>
            <person name="van Kruijsbergen I."/>
            <person name="Shu S."/>
            <person name="Carlson J."/>
            <person name="Kinoshita T."/>
            <person name="Ohta Y."/>
            <person name="Mawaribuchi S."/>
            <person name="Jenkins J."/>
            <person name="Grimwood J."/>
            <person name="Schmutz J."/>
            <person name="Mitros T."/>
            <person name="Mozaffari S.V."/>
            <person name="Suzuki Y."/>
            <person name="Haramoto Y."/>
            <person name="Yamamoto T.S."/>
            <person name="Takagi C."/>
            <person name="Heald R."/>
            <person name="Miller K."/>
            <person name="Haudenschild C."/>
            <person name="Kitzman J."/>
            <person name="Nakayama T."/>
            <person name="Izutsu Y."/>
            <person name="Robert J."/>
            <person name="Fortriede J."/>
            <person name="Burns K."/>
            <person name="Lotay V."/>
            <person name="Karimi K."/>
            <person name="Yasuoka Y."/>
            <person name="Dichmann D.S."/>
            <person name="Flajnik M.F."/>
            <person name="Houston D.W."/>
            <person name="Shendure J."/>
            <person name="DuPasquier L."/>
            <person name="Vize P.D."/>
            <person name="Zorn A.M."/>
            <person name="Ito M."/>
            <person name="Marcotte E.M."/>
            <person name="Wallingford J.B."/>
            <person name="Ito Y."/>
            <person name="Asashima M."/>
            <person name="Ueno N."/>
            <person name="Matsuda Y."/>
            <person name="Veenstra G.J."/>
            <person name="Fujiyama A."/>
            <person name="Harland R.M."/>
            <person name="Taira M."/>
            <person name="Rokhsar D.S."/>
        </authorList>
    </citation>
    <scope>NUCLEOTIDE SEQUENCE [LARGE SCALE GENOMIC DNA]</scope>
    <source>
        <strain evidence="2">J</strain>
    </source>
</reference>
<sequence length="115" mass="12659">MAARRAISGYLTPAGGLSNQKCPAYYALLLASCTWSPTIRCLEEQRSSLQCFSICCRPPQCMSTSNLIQSTMILDIVRTREEGVCSSCQNMVLGIIMVLPVLSTINRQHWARVGS</sequence>
<dbReference type="EMBL" id="CM004479">
    <property type="protein sequence ID" value="OCT69952.1"/>
    <property type="molecule type" value="Genomic_DNA"/>
</dbReference>
<gene>
    <name evidence="1" type="ORF">XELAEV_18036878mg</name>
</gene>
<organism evidence="1 2">
    <name type="scientific">Xenopus laevis</name>
    <name type="common">African clawed frog</name>
    <dbReference type="NCBI Taxonomy" id="8355"/>
    <lineage>
        <taxon>Eukaryota</taxon>
        <taxon>Metazoa</taxon>
        <taxon>Chordata</taxon>
        <taxon>Craniata</taxon>
        <taxon>Vertebrata</taxon>
        <taxon>Euteleostomi</taxon>
        <taxon>Amphibia</taxon>
        <taxon>Batrachia</taxon>
        <taxon>Anura</taxon>
        <taxon>Pipoidea</taxon>
        <taxon>Pipidae</taxon>
        <taxon>Xenopodinae</taxon>
        <taxon>Xenopus</taxon>
        <taxon>Xenopus</taxon>
    </lineage>
</organism>
<accession>A0A974CBC7</accession>